<dbReference type="Gene3D" id="3.40.1170.60">
    <property type="match status" value="1"/>
</dbReference>
<evidence type="ECO:0000256" key="2">
    <source>
        <dbReference type="SAM" id="Coils"/>
    </source>
</evidence>
<protein>
    <submittedName>
        <fullName evidence="5">DNA polymerase iota</fullName>
    </submittedName>
</protein>
<evidence type="ECO:0000313" key="5">
    <source>
        <dbReference type="EMBL" id="ROT80001.1"/>
    </source>
</evidence>
<proteinExistence type="predicted"/>
<comment type="caution">
    <text evidence="5">The sequence shown here is derived from an EMBL/GenBank/DDBJ whole genome shotgun (WGS) entry which is preliminary data.</text>
</comment>
<organism evidence="5 6">
    <name type="scientific">Penaeus vannamei</name>
    <name type="common">Whiteleg shrimp</name>
    <name type="synonym">Litopenaeus vannamei</name>
    <dbReference type="NCBI Taxonomy" id="6689"/>
    <lineage>
        <taxon>Eukaryota</taxon>
        <taxon>Metazoa</taxon>
        <taxon>Ecdysozoa</taxon>
        <taxon>Arthropoda</taxon>
        <taxon>Crustacea</taxon>
        <taxon>Multicrustacea</taxon>
        <taxon>Malacostraca</taxon>
        <taxon>Eumalacostraca</taxon>
        <taxon>Eucarida</taxon>
        <taxon>Decapoda</taxon>
        <taxon>Dendrobranchiata</taxon>
        <taxon>Penaeoidea</taxon>
        <taxon>Penaeidae</taxon>
        <taxon>Penaeus</taxon>
    </lineage>
</organism>
<keyword evidence="1" id="KW-0237">DNA synthesis</keyword>
<dbReference type="Gene3D" id="3.30.70.270">
    <property type="match status" value="1"/>
</dbReference>
<dbReference type="PANTHER" id="PTHR46404">
    <property type="entry name" value="DNA POLYMERASE IOTA"/>
    <property type="match status" value="1"/>
</dbReference>
<dbReference type="Pfam" id="PF00817">
    <property type="entry name" value="IMS"/>
    <property type="match status" value="1"/>
</dbReference>
<keyword evidence="2" id="KW-0175">Coiled coil</keyword>
<feature type="domain" description="UmuC" evidence="4">
    <location>
        <begin position="85"/>
        <end position="299"/>
    </location>
</feature>
<dbReference type="GO" id="GO:0006281">
    <property type="term" value="P:DNA repair"/>
    <property type="evidence" value="ECO:0007669"/>
    <property type="project" value="InterPro"/>
</dbReference>
<dbReference type="PROSITE" id="PS50173">
    <property type="entry name" value="UMUC"/>
    <property type="match status" value="1"/>
</dbReference>
<sequence>MGTKAFNSKVLKEESRPSIVQRMENQERQKKFEQKQKEVEKEIRQEQREALKQGIRPKFVTNKEKSLRMAEDEWALIPDQHQRTIVHIDVDCFYAQVEMVRDPSLRDKPLGIKQKNLMVTSNYVARSMGVKKSMWIKDAVKILPNLVFVDGSDLTHYRQFSTEISAVAQSFTPNVERLGLDENYVDITDIVGDYISPEYSAIEGHVFGDKEEDRKVLGDPCGCGCLQRLTAGSHLAKKIRQQILETTGITCCAGVAHNKLLAKLVSGYYKPNQQTVVFPWQAHDVMESLKQARSIPGIGSTTFKILEDLNISTVQELQNASLSTLHTRFDEETSKRLKDLSYGIDEGLVRKSGKPQSIGLEDAFKKTSKQKSWDLTSQTHQPAKGRLKQKVKERKPQRLKPKALLNLM</sequence>
<reference evidence="5 6" key="1">
    <citation type="submission" date="2018-04" db="EMBL/GenBank/DDBJ databases">
        <authorList>
            <person name="Zhang X."/>
            <person name="Yuan J."/>
            <person name="Li F."/>
            <person name="Xiang J."/>
        </authorList>
    </citation>
    <scope>NUCLEOTIDE SEQUENCE [LARGE SCALE GENOMIC DNA]</scope>
    <source>
        <tissue evidence="5">Muscle</tissue>
    </source>
</reference>
<reference evidence="5 6" key="2">
    <citation type="submission" date="2019-01" db="EMBL/GenBank/DDBJ databases">
        <title>The decoding of complex shrimp genome reveals the adaptation for benthos swimmer, frequently molting mechanism and breeding impact on genome.</title>
        <authorList>
            <person name="Sun Y."/>
            <person name="Gao Y."/>
            <person name="Yu Y."/>
        </authorList>
    </citation>
    <scope>NUCLEOTIDE SEQUENCE [LARGE SCALE GENOMIC DNA]</scope>
    <source>
        <tissue evidence="5">Muscle</tissue>
    </source>
</reference>
<dbReference type="InterPro" id="IPR043128">
    <property type="entry name" value="Rev_trsase/Diguanyl_cyclase"/>
</dbReference>
<dbReference type="Pfam" id="PF21999">
    <property type="entry name" value="IMS_HHH_1"/>
    <property type="match status" value="1"/>
</dbReference>
<dbReference type="Gene3D" id="1.10.150.20">
    <property type="entry name" value="5' to 3' exonuclease, C-terminal subdomain"/>
    <property type="match status" value="1"/>
</dbReference>
<keyword evidence="6" id="KW-1185">Reference proteome</keyword>
<dbReference type="InterPro" id="IPR043502">
    <property type="entry name" value="DNA/RNA_pol_sf"/>
</dbReference>
<dbReference type="EMBL" id="QCYY01001167">
    <property type="protein sequence ID" value="ROT80001.1"/>
    <property type="molecule type" value="Genomic_DNA"/>
</dbReference>
<feature type="compositionally biased region" description="Basic residues" evidence="3">
    <location>
        <begin position="383"/>
        <end position="401"/>
    </location>
</feature>
<accession>A0A3R7MDW5</accession>
<dbReference type="PANTHER" id="PTHR46404:SF1">
    <property type="entry name" value="DNA POLYMERASE IOTA"/>
    <property type="match status" value="1"/>
</dbReference>
<dbReference type="AlphaFoldDB" id="A0A3R7MDW5"/>
<feature type="region of interest" description="Disordered" evidence="3">
    <location>
        <begin position="368"/>
        <end position="408"/>
    </location>
</feature>
<feature type="coiled-coil region" evidence="2">
    <location>
        <begin position="22"/>
        <end position="49"/>
    </location>
</feature>
<dbReference type="FunFam" id="3.40.1170.60:FF:000006">
    <property type="entry name" value="DNA polymerase iota"/>
    <property type="match status" value="1"/>
</dbReference>
<gene>
    <name evidence="5" type="ORF">C7M84_001273</name>
</gene>
<name>A0A3R7MDW5_PENVA</name>
<dbReference type="GO" id="GO:0003887">
    <property type="term" value="F:DNA-directed DNA polymerase activity"/>
    <property type="evidence" value="ECO:0007669"/>
    <property type="project" value="InterPro"/>
</dbReference>
<dbReference type="InterPro" id="IPR001126">
    <property type="entry name" value="UmuC"/>
</dbReference>
<dbReference type="OrthoDB" id="1747274at2759"/>
<dbReference type="GO" id="GO:0019985">
    <property type="term" value="P:translesion synthesis"/>
    <property type="evidence" value="ECO:0007669"/>
    <property type="project" value="TreeGrafter"/>
</dbReference>
<dbReference type="STRING" id="6689.A0A3R7MDW5"/>
<evidence type="ECO:0000256" key="1">
    <source>
        <dbReference type="ARBA" id="ARBA00022634"/>
    </source>
</evidence>
<evidence type="ECO:0000256" key="3">
    <source>
        <dbReference type="SAM" id="MobiDB-lite"/>
    </source>
</evidence>
<dbReference type="SUPFAM" id="SSF56672">
    <property type="entry name" value="DNA/RNA polymerases"/>
    <property type="match status" value="1"/>
</dbReference>
<dbReference type="InterPro" id="IPR053848">
    <property type="entry name" value="IMS_HHH_1"/>
</dbReference>
<evidence type="ECO:0000313" key="6">
    <source>
        <dbReference type="Proteomes" id="UP000283509"/>
    </source>
</evidence>
<dbReference type="Proteomes" id="UP000283509">
    <property type="component" value="Unassembled WGS sequence"/>
</dbReference>
<evidence type="ECO:0000259" key="4">
    <source>
        <dbReference type="PROSITE" id="PS50173"/>
    </source>
</evidence>